<sequence length="172" mass="19123">MAPGSAVASPLVSHKNLYNIVLRESQDGASGRVVDVYCSEEEAYNAAIQKQVAVFAAIKEKLLEQVKRQQQQNVIDDLREKLKLLQEAMHNYLLQVGEVLTEIFSVEIHCPSTTSATAVPEQKRKLLTEMTRDQEARKKMKPTSCGDEGGGGRSPITPMEVIFLSDSASRFW</sequence>
<accession>A0ABP0UA26</accession>
<protein>
    <submittedName>
        <fullName evidence="3">Uncharacterized protein</fullName>
    </submittedName>
</protein>
<dbReference type="Proteomes" id="UP001497512">
    <property type="component" value="Chromosome 2"/>
</dbReference>
<proteinExistence type="predicted"/>
<gene>
    <name evidence="3" type="ORF">CSSPTR1EN2_LOCUS13325</name>
</gene>
<feature type="region of interest" description="Disordered" evidence="2">
    <location>
        <begin position="132"/>
        <end position="157"/>
    </location>
</feature>
<name>A0ABP0UA26_9BRYO</name>
<feature type="coiled-coil region" evidence="1">
    <location>
        <begin position="68"/>
        <end position="95"/>
    </location>
</feature>
<evidence type="ECO:0000313" key="4">
    <source>
        <dbReference type="Proteomes" id="UP001497512"/>
    </source>
</evidence>
<reference evidence="3" key="1">
    <citation type="submission" date="2024-02" db="EMBL/GenBank/DDBJ databases">
        <authorList>
            <consortium name="ELIXIR-Norway"/>
            <consortium name="Elixir Norway"/>
        </authorList>
    </citation>
    <scope>NUCLEOTIDE SEQUENCE</scope>
</reference>
<evidence type="ECO:0000313" key="3">
    <source>
        <dbReference type="EMBL" id="CAK9216176.1"/>
    </source>
</evidence>
<evidence type="ECO:0000256" key="2">
    <source>
        <dbReference type="SAM" id="MobiDB-lite"/>
    </source>
</evidence>
<evidence type="ECO:0000256" key="1">
    <source>
        <dbReference type="SAM" id="Coils"/>
    </source>
</evidence>
<keyword evidence="4" id="KW-1185">Reference proteome</keyword>
<dbReference type="EMBL" id="OZ019894">
    <property type="protein sequence ID" value="CAK9216176.1"/>
    <property type="molecule type" value="Genomic_DNA"/>
</dbReference>
<organism evidence="3 4">
    <name type="scientific">Sphagnum troendelagicum</name>
    <dbReference type="NCBI Taxonomy" id="128251"/>
    <lineage>
        <taxon>Eukaryota</taxon>
        <taxon>Viridiplantae</taxon>
        <taxon>Streptophyta</taxon>
        <taxon>Embryophyta</taxon>
        <taxon>Bryophyta</taxon>
        <taxon>Sphagnophytina</taxon>
        <taxon>Sphagnopsida</taxon>
        <taxon>Sphagnales</taxon>
        <taxon>Sphagnaceae</taxon>
        <taxon>Sphagnum</taxon>
    </lineage>
</organism>
<keyword evidence="1" id="KW-0175">Coiled coil</keyword>